<keyword evidence="3" id="KW-1185">Reference proteome</keyword>
<evidence type="ECO:0000256" key="1">
    <source>
        <dbReference type="SAM" id="MobiDB-lite"/>
    </source>
</evidence>
<feature type="region of interest" description="Disordered" evidence="1">
    <location>
        <begin position="1"/>
        <end position="22"/>
    </location>
</feature>
<accession>G3UDD4</accession>
<evidence type="ECO:0000313" key="3">
    <source>
        <dbReference type="Proteomes" id="UP000007646"/>
    </source>
</evidence>
<name>G3UDD4_LOXAF</name>
<evidence type="ECO:0000313" key="2">
    <source>
        <dbReference type="Ensembl" id="ENSLAFP00000025842.1"/>
    </source>
</evidence>
<dbReference type="Ensembl" id="ENSLAFT00000033084.1">
    <property type="protein sequence ID" value="ENSLAFP00000025842.1"/>
    <property type="gene ID" value="ENSLAFG00000026155.1"/>
</dbReference>
<dbReference type="InParanoid" id="G3UDD4"/>
<dbReference type="AlphaFoldDB" id="G3UDD4"/>
<proteinExistence type="predicted"/>
<reference evidence="2" key="2">
    <citation type="submission" date="2025-08" db="UniProtKB">
        <authorList>
            <consortium name="Ensembl"/>
        </authorList>
    </citation>
    <scope>IDENTIFICATION</scope>
    <source>
        <strain evidence="2">Isolate ISIS603380</strain>
    </source>
</reference>
<protein>
    <submittedName>
        <fullName evidence="2">Uncharacterized protein</fullName>
    </submittedName>
</protein>
<organism evidence="2 3">
    <name type="scientific">Loxodonta africana</name>
    <name type="common">African elephant</name>
    <dbReference type="NCBI Taxonomy" id="9785"/>
    <lineage>
        <taxon>Eukaryota</taxon>
        <taxon>Metazoa</taxon>
        <taxon>Chordata</taxon>
        <taxon>Craniata</taxon>
        <taxon>Vertebrata</taxon>
        <taxon>Euteleostomi</taxon>
        <taxon>Mammalia</taxon>
        <taxon>Eutheria</taxon>
        <taxon>Afrotheria</taxon>
        <taxon>Proboscidea</taxon>
        <taxon>Elephantidae</taxon>
        <taxon>Loxodonta</taxon>
    </lineage>
</organism>
<reference evidence="2 3" key="1">
    <citation type="submission" date="2009-06" db="EMBL/GenBank/DDBJ databases">
        <title>The Genome Sequence of Loxodonta africana (African elephant).</title>
        <authorList>
            <person name="Di Palma F."/>
            <person name="Heiman D."/>
            <person name="Young S."/>
            <person name="Johnson J."/>
            <person name="Lander E.S."/>
            <person name="Lindblad-Toh K."/>
        </authorList>
    </citation>
    <scope>NUCLEOTIDE SEQUENCE [LARGE SCALE GENOMIC DNA]</scope>
    <source>
        <strain evidence="2 3">Isolate ISIS603380</strain>
    </source>
</reference>
<dbReference type="Proteomes" id="UP000007646">
    <property type="component" value="Unassembled WGS sequence"/>
</dbReference>
<dbReference type="HOGENOM" id="CLU_2873552_0_0_1"/>
<sequence>RSCDRGMVMSSPSSTNSKSKRRVEPTYTLDRCIMPSLCSKDPKIQLLAHCHPGSAPPPPAGSCC</sequence>
<reference evidence="2" key="3">
    <citation type="submission" date="2025-09" db="UniProtKB">
        <authorList>
            <consortium name="Ensembl"/>
        </authorList>
    </citation>
    <scope>IDENTIFICATION</scope>
    <source>
        <strain evidence="2">Isolate ISIS603380</strain>
    </source>
</reference>